<sequence>RPPSLSRHSHSRLSLFLSILPLLSSSSRNKSNPSHPLFSSFSSHLSSTIDRNPSHQLTPPPPSSLCFAPLSRFAHLLHSKKNENRRRGRQQNSTPPLYHPSWPPYRPPRNPTTMDLTRRLPP</sequence>
<proteinExistence type="predicted"/>
<reference evidence="3" key="1">
    <citation type="submission" date="2022-08" db="EMBL/GenBank/DDBJ databases">
        <authorList>
            <person name="Gutierrez-Valencia J."/>
        </authorList>
    </citation>
    <scope>NUCLEOTIDE SEQUENCE</scope>
</reference>
<dbReference type="AlphaFoldDB" id="A0AAV0L5W9"/>
<name>A0AAV0L5W9_9ROSI</name>
<gene>
    <name evidence="3" type="ORF">LITE_LOCUS22218</name>
</gene>
<dbReference type="EMBL" id="CAMGYJ010000006">
    <property type="protein sequence ID" value="CAI0429601.1"/>
    <property type="molecule type" value="Genomic_DNA"/>
</dbReference>
<feature type="compositionally biased region" description="Basic residues" evidence="1">
    <location>
        <begin position="77"/>
        <end position="89"/>
    </location>
</feature>
<feature type="region of interest" description="Disordered" evidence="1">
    <location>
        <begin position="25"/>
        <end position="64"/>
    </location>
</feature>
<evidence type="ECO:0000313" key="4">
    <source>
        <dbReference type="Proteomes" id="UP001154282"/>
    </source>
</evidence>
<feature type="compositionally biased region" description="Pro residues" evidence="1">
    <location>
        <begin position="97"/>
        <end position="110"/>
    </location>
</feature>
<evidence type="ECO:0000256" key="2">
    <source>
        <dbReference type="SAM" id="SignalP"/>
    </source>
</evidence>
<feature type="region of interest" description="Disordered" evidence="1">
    <location>
        <begin position="77"/>
        <end position="122"/>
    </location>
</feature>
<feature type="compositionally biased region" description="Polar residues" evidence="1">
    <location>
        <begin position="48"/>
        <end position="57"/>
    </location>
</feature>
<comment type="caution">
    <text evidence="3">The sequence shown here is derived from an EMBL/GenBank/DDBJ whole genome shotgun (WGS) entry which is preliminary data.</text>
</comment>
<feature type="signal peptide" evidence="2">
    <location>
        <begin position="1"/>
        <end position="26"/>
    </location>
</feature>
<dbReference type="Proteomes" id="UP001154282">
    <property type="component" value="Unassembled WGS sequence"/>
</dbReference>
<protein>
    <submittedName>
        <fullName evidence="3">Uncharacterized protein</fullName>
    </submittedName>
</protein>
<keyword evidence="2" id="KW-0732">Signal</keyword>
<evidence type="ECO:0000313" key="3">
    <source>
        <dbReference type="EMBL" id="CAI0429601.1"/>
    </source>
</evidence>
<accession>A0AAV0L5W9</accession>
<evidence type="ECO:0000256" key="1">
    <source>
        <dbReference type="SAM" id="MobiDB-lite"/>
    </source>
</evidence>
<feature type="non-terminal residue" evidence="3">
    <location>
        <position position="1"/>
    </location>
</feature>
<feature type="compositionally biased region" description="Low complexity" evidence="1">
    <location>
        <begin position="25"/>
        <end position="47"/>
    </location>
</feature>
<organism evidence="3 4">
    <name type="scientific">Linum tenue</name>
    <dbReference type="NCBI Taxonomy" id="586396"/>
    <lineage>
        <taxon>Eukaryota</taxon>
        <taxon>Viridiplantae</taxon>
        <taxon>Streptophyta</taxon>
        <taxon>Embryophyta</taxon>
        <taxon>Tracheophyta</taxon>
        <taxon>Spermatophyta</taxon>
        <taxon>Magnoliopsida</taxon>
        <taxon>eudicotyledons</taxon>
        <taxon>Gunneridae</taxon>
        <taxon>Pentapetalae</taxon>
        <taxon>rosids</taxon>
        <taxon>fabids</taxon>
        <taxon>Malpighiales</taxon>
        <taxon>Linaceae</taxon>
        <taxon>Linum</taxon>
    </lineage>
</organism>
<keyword evidence="4" id="KW-1185">Reference proteome</keyword>
<feature type="chain" id="PRO_5043325784" evidence="2">
    <location>
        <begin position="27"/>
        <end position="122"/>
    </location>
</feature>